<name>A0A919BHI9_9GAMM</name>
<feature type="transmembrane region" description="Helical" evidence="1">
    <location>
        <begin position="81"/>
        <end position="98"/>
    </location>
</feature>
<dbReference type="EMBL" id="BNCK01000004">
    <property type="protein sequence ID" value="GHF91585.1"/>
    <property type="molecule type" value="Genomic_DNA"/>
</dbReference>
<reference evidence="2" key="1">
    <citation type="journal article" date="2014" name="Int. J. Syst. Evol. Microbiol.">
        <title>Complete genome sequence of Corynebacterium casei LMG S-19264T (=DSM 44701T), isolated from a smear-ripened cheese.</title>
        <authorList>
            <consortium name="US DOE Joint Genome Institute (JGI-PGF)"/>
            <person name="Walter F."/>
            <person name="Albersmeier A."/>
            <person name="Kalinowski J."/>
            <person name="Ruckert C."/>
        </authorList>
    </citation>
    <scope>NUCLEOTIDE SEQUENCE</scope>
    <source>
        <strain evidence="2">KCTC 42731</strain>
    </source>
</reference>
<protein>
    <submittedName>
        <fullName evidence="2">Uncharacterized protein</fullName>
    </submittedName>
</protein>
<dbReference type="AlphaFoldDB" id="A0A919BHI9"/>
<reference evidence="2" key="2">
    <citation type="submission" date="2020-09" db="EMBL/GenBank/DDBJ databases">
        <authorList>
            <person name="Sun Q."/>
            <person name="Kim S."/>
        </authorList>
    </citation>
    <scope>NUCLEOTIDE SEQUENCE</scope>
    <source>
        <strain evidence="2">KCTC 42731</strain>
    </source>
</reference>
<comment type="caution">
    <text evidence="2">The sequence shown here is derived from an EMBL/GenBank/DDBJ whole genome shotgun (WGS) entry which is preliminary data.</text>
</comment>
<keyword evidence="1" id="KW-0472">Membrane</keyword>
<organism evidence="2 3">
    <name type="scientific">Thalassotalea marina</name>
    <dbReference type="NCBI Taxonomy" id="1673741"/>
    <lineage>
        <taxon>Bacteria</taxon>
        <taxon>Pseudomonadati</taxon>
        <taxon>Pseudomonadota</taxon>
        <taxon>Gammaproteobacteria</taxon>
        <taxon>Alteromonadales</taxon>
        <taxon>Colwelliaceae</taxon>
        <taxon>Thalassotalea</taxon>
    </lineage>
</organism>
<feature type="transmembrane region" description="Helical" evidence="1">
    <location>
        <begin position="28"/>
        <end position="47"/>
    </location>
</feature>
<keyword evidence="3" id="KW-1185">Reference proteome</keyword>
<sequence>MNQQAVKYKNIPKASTEFCRIALNSRPMVIASQLVLFSLLLICAGLSEYNVIGQTALISCIVFNTGLMLVLLSLSSLASNQLKFILAVMVMVFVYMVII</sequence>
<proteinExistence type="predicted"/>
<keyword evidence="1" id="KW-1133">Transmembrane helix</keyword>
<evidence type="ECO:0000256" key="1">
    <source>
        <dbReference type="SAM" id="Phobius"/>
    </source>
</evidence>
<dbReference type="Proteomes" id="UP000623842">
    <property type="component" value="Unassembled WGS sequence"/>
</dbReference>
<gene>
    <name evidence="2" type="ORF">GCM10017161_19320</name>
</gene>
<dbReference type="RefSeq" id="WP_189769787.1">
    <property type="nucleotide sequence ID" value="NZ_BNCK01000004.1"/>
</dbReference>
<evidence type="ECO:0000313" key="2">
    <source>
        <dbReference type="EMBL" id="GHF91585.1"/>
    </source>
</evidence>
<accession>A0A919BHI9</accession>
<feature type="transmembrane region" description="Helical" evidence="1">
    <location>
        <begin position="53"/>
        <end position="74"/>
    </location>
</feature>
<evidence type="ECO:0000313" key="3">
    <source>
        <dbReference type="Proteomes" id="UP000623842"/>
    </source>
</evidence>
<keyword evidence="1" id="KW-0812">Transmembrane</keyword>